<name>A0A1D1VWN7_RAMVA</name>
<proteinExistence type="predicted"/>
<feature type="compositionally biased region" description="Basic and acidic residues" evidence="1">
    <location>
        <begin position="296"/>
        <end position="314"/>
    </location>
</feature>
<evidence type="ECO:0000313" key="4">
    <source>
        <dbReference type="Proteomes" id="UP000186922"/>
    </source>
</evidence>
<dbReference type="OrthoDB" id="10684212at2759"/>
<feature type="region of interest" description="Disordered" evidence="1">
    <location>
        <begin position="386"/>
        <end position="575"/>
    </location>
</feature>
<evidence type="ECO:0000259" key="2">
    <source>
        <dbReference type="Pfam" id="PF09133"/>
    </source>
</evidence>
<organism evidence="3 4">
    <name type="scientific">Ramazzottius varieornatus</name>
    <name type="common">Water bear</name>
    <name type="synonym">Tardigrade</name>
    <dbReference type="NCBI Taxonomy" id="947166"/>
    <lineage>
        <taxon>Eukaryota</taxon>
        <taxon>Metazoa</taxon>
        <taxon>Ecdysozoa</taxon>
        <taxon>Tardigrada</taxon>
        <taxon>Eutardigrada</taxon>
        <taxon>Parachela</taxon>
        <taxon>Hypsibioidea</taxon>
        <taxon>Ramazzottiidae</taxon>
        <taxon>Ramazzottius</taxon>
    </lineage>
</organism>
<feature type="region of interest" description="Disordered" evidence="1">
    <location>
        <begin position="206"/>
        <end position="240"/>
    </location>
</feature>
<feature type="region of interest" description="Disordered" evidence="1">
    <location>
        <begin position="139"/>
        <end position="168"/>
    </location>
</feature>
<gene>
    <name evidence="3" type="primary">RvY_15931-1</name>
    <name evidence="3" type="synonym">RvY_15931.1</name>
    <name evidence="3" type="ORF">RvY_15931</name>
</gene>
<feature type="compositionally biased region" description="Acidic residues" evidence="1">
    <location>
        <begin position="503"/>
        <end position="512"/>
    </location>
</feature>
<evidence type="ECO:0000256" key="1">
    <source>
        <dbReference type="SAM" id="MobiDB-lite"/>
    </source>
</evidence>
<keyword evidence="4" id="KW-1185">Reference proteome</keyword>
<feature type="compositionally biased region" description="Basic residues" evidence="1">
    <location>
        <begin position="547"/>
        <end position="564"/>
    </location>
</feature>
<dbReference type="Proteomes" id="UP000186922">
    <property type="component" value="Unassembled WGS sequence"/>
</dbReference>
<dbReference type="EMBL" id="BDGG01000012">
    <property type="protein sequence ID" value="GAV05867.1"/>
    <property type="molecule type" value="Genomic_DNA"/>
</dbReference>
<dbReference type="Pfam" id="PF09133">
    <property type="entry name" value="SANTA"/>
    <property type="match status" value="1"/>
</dbReference>
<sequence length="730" mass="82171">MDETYTVVPDGKALPVVLRNWHLRPRPNSWHVHLVGISADNPVDALEQYEFVTSILRQRVNKHRMLSGSGRTYEVQGPCNMDKMLALGYPKMLAKVFASGFPTEWKEFLKDEAERRMNEQSSKKPEDQAMPLIVTNEVAQRKSDGTKATISMPQPEVGQRMEATSNEEPVFRVPAVPKRPKFCSERSSRSESAAVENVAATLATVQPSIEVPAEQPFAQPKRRPEKQSRRDQPVVSDRVLRTRQLPDGVYAMDKMLVDMCKRRGAVQPPVLPPAKQPVKKCGVEDATNKKPAGKKQAKDPKAPEASQKEREPKRPAKRPKRKEALEPITESVMMASKPAVQRKKEMLVTNVTRQKIAEERPNPAEESMLRRSSRLNRNDSVVCYVDSPVRNTKRRGQKLVPAIPNTMKKAPISKTAKKQSLKQPEMQIVASVRKIAPAIRKGGEKKNHTAKQPKRVSVDVAKKVLLKRSIPAKRSPISKKDPPRTRRQPPRRSTRNFTVIEESGSEEEEEDSPSTPPTVKKKPKPASKPSAVKVTRKSTRLTITTPAKKRASIAKKQASLRKARKVPEAKKTPANKNRNVGWWRKEVSQVQQLQQNAIPARLRQNGLFALSPSVANLKLAEVDWDMDEVEDFEPVEHTDTTRTFRMSAHSRKTKKRVSEFDFEPSNAKSAMERLNFQGYLQNEKHNAVKNPIAKPSTNSSIWSTGASASATYMNIVLPSIPAQLRDDDEF</sequence>
<dbReference type="InterPro" id="IPR015216">
    <property type="entry name" value="SANTA"/>
</dbReference>
<feature type="compositionally biased region" description="Basic residues" evidence="1">
    <location>
        <begin position="485"/>
        <end position="494"/>
    </location>
</feature>
<feature type="compositionally biased region" description="Basic and acidic residues" evidence="1">
    <location>
        <begin position="355"/>
        <end position="369"/>
    </location>
</feature>
<dbReference type="AlphaFoldDB" id="A0A1D1VWN7"/>
<comment type="caution">
    <text evidence="3">The sequence shown here is derived from an EMBL/GenBank/DDBJ whole genome shotgun (WGS) entry which is preliminary data.</text>
</comment>
<accession>A0A1D1VWN7</accession>
<protein>
    <recommendedName>
        <fullName evidence="2">SANTA domain-containing protein</fullName>
    </recommendedName>
</protein>
<feature type="domain" description="SANTA" evidence="2">
    <location>
        <begin position="16"/>
        <end position="107"/>
    </location>
</feature>
<reference evidence="3 4" key="1">
    <citation type="journal article" date="2016" name="Nat. Commun.">
        <title>Extremotolerant tardigrade genome and improved radiotolerance of human cultured cells by tardigrade-unique protein.</title>
        <authorList>
            <person name="Hashimoto T."/>
            <person name="Horikawa D.D."/>
            <person name="Saito Y."/>
            <person name="Kuwahara H."/>
            <person name="Kozuka-Hata H."/>
            <person name="Shin-I T."/>
            <person name="Minakuchi Y."/>
            <person name="Ohishi K."/>
            <person name="Motoyama A."/>
            <person name="Aizu T."/>
            <person name="Enomoto A."/>
            <person name="Kondo K."/>
            <person name="Tanaka S."/>
            <person name="Hara Y."/>
            <person name="Koshikawa S."/>
            <person name="Sagara H."/>
            <person name="Miura T."/>
            <person name="Yokobori S."/>
            <person name="Miyagawa K."/>
            <person name="Suzuki Y."/>
            <person name="Kubo T."/>
            <person name="Oyama M."/>
            <person name="Kohara Y."/>
            <person name="Fujiyama A."/>
            <person name="Arakawa K."/>
            <person name="Katayama T."/>
            <person name="Toyoda A."/>
            <person name="Kunieda T."/>
        </authorList>
    </citation>
    <scope>NUCLEOTIDE SEQUENCE [LARGE SCALE GENOMIC DNA]</scope>
    <source>
        <strain evidence="3 4">YOKOZUNA-1</strain>
    </source>
</reference>
<evidence type="ECO:0000313" key="3">
    <source>
        <dbReference type="EMBL" id="GAV05867.1"/>
    </source>
</evidence>
<feature type="region of interest" description="Disordered" evidence="1">
    <location>
        <begin position="267"/>
        <end position="373"/>
    </location>
</feature>